<accession>A0ABY7EQE2</accession>
<keyword evidence="1" id="KW-0732">Signal</keyword>
<reference evidence="2" key="1">
    <citation type="submission" date="2022-11" db="EMBL/GenBank/DDBJ databases">
        <title>Centuries of genome instability and evolution in soft-shell clam transmissible cancer (bioRxiv).</title>
        <authorList>
            <person name="Hart S.F.M."/>
            <person name="Yonemitsu M.A."/>
            <person name="Giersch R.M."/>
            <person name="Beal B.F."/>
            <person name="Arriagada G."/>
            <person name="Davis B.W."/>
            <person name="Ostrander E.A."/>
            <person name="Goff S.P."/>
            <person name="Metzger M.J."/>
        </authorList>
    </citation>
    <scope>NUCLEOTIDE SEQUENCE</scope>
    <source>
        <strain evidence="2">MELC-2E11</strain>
        <tissue evidence="2">Siphon/mantle</tissue>
    </source>
</reference>
<gene>
    <name evidence="2" type="ORF">MAR_036245</name>
</gene>
<sequence>MKALFFSCVSFVLLASGIFVGDIQRKCLHSKSDDGCERNATNWECLCSDAAGCNGRNTLVAEGAGYSVEASASVMILSAFIAIQHFVMQ</sequence>
<organism evidence="2 3">
    <name type="scientific">Mya arenaria</name>
    <name type="common">Soft-shell clam</name>
    <dbReference type="NCBI Taxonomy" id="6604"/>
    <lineage>
        <taxon>Eukaryota</taxon>
        <taxon>Metazoa</taxon>
        <taxon>Spiralia</taxon>
        <taxon>Lophotrochozoa</taxon>
        <taxon>Mollusca</taxon>
        <taxon>Bivalvia</taxon>
        <taxon>Autobranchia</taxon>
        <taxon>Heteroconchia</taxon>
        <taxon>Euheterodonta</taxon>
        <taxon>Imparidentia</taxon>
        <taxon>Neoheterodontei</taxon>
        <taxon>Myida</taxon>
        <taxon>Myoidea</taxon>
        <taxon>Myidae</taxon>
        <taxon>Mya</taxon>
    </lineage>
</organism>
<name>A0ABY7EQE2_MYAAR</name>
<proteinExistence type="predicted"/>
<feature type="signal peptide" evidence="1">
    <location>
        <begin position="1"/>
        <end position="17"/>
    </location>
</feature>
<evidence type="ECO:0000313" key="3">
    <source>
        <dbReference type="Proteomes" id="UP001164746"/>
    </source>
</evidence>
<dbReference type="EMBL" id="CP111018">
    <property type="protein sequence ID" value="WAR11169.1"/>
    <property type="molecule type" value="Genomic_DNA"/>
</dbReference>
<evidence type="ECO:0000313" key="2">
    <source>
        <dbReference type="EMBL" id="WAR11169.1"/>
    </source>
</evidence>
<keyword evidence="3" id="KW-1185">Reference proteome</keyword>
<protein>
    <submittedName>
        <fullName evidence="2">Uncharacterized protein</fullName>
    </submittedName>
</protein>
<dbReference type="Proteomes" id="UP001164746">
    <property type="component" value="Chromosome 7"/>
</dbReference>
<evidence type="ECO:0000256" key="1">
    <source>
        <dbReference type="SAM" id="SignalP"/>
    </source>
</evidence>
<feature type="chain" id="PRO_5047469992" evidence="1">
    <location>
        <begin position="18"/>
        <end position="89"/>
    </location>
</feature>